<sequence>MDATYLSLVLFGLVVRGYSDNITEITSTSSSTEASTISETTTEIVVIEPLGTRGLYGGSYYNSNARNPQNNHYVHGVYQPPQKDYYKRRDYFRDDGSDETLDYYLGFGLSKMTDQDFQYDDFHHYYHDINRTIAENETIPSDFVVGCHPNATFLCPENTETVCLMNGTIFCMSTISAVVPCPQNETTACVATVVPCVRACVEVSYNFEEIFIPCLSTVVIVDVYEDNKGKTLGQVSGTFVIMDALKETERTFCVAVIVDPKPKQTD</sequence>
<reference evidence="2" key="1">
    <citation type="journal article" date="2023" name="G3 (Bethesda)">
        <title>Whole genome assemblies of Zophobas morio and Tenebrio molitor.</title>
        <authorList>
            <person name="Kaur S."/>
            <person name="Stinson S.A."/>
            <person name="diCenzo G.C."/>
        </authorList>
    </citation>
    <scope>NUCLEOTIDE SEQUENCE</scope>
    <source>
        <strain evidence="2">QUZm001</strain>
    </source>
</reference>
<evidence type="ECO:0000313" key="2">
    <source>
        <dbReference type="EMBL" id="KAJ3657711.1"/>
    </source>
</evidence>
<organism evidence="2 3">
    <name type="scientific">Zophobas morio</name>
    <dbReference type="NCBI Taxonomy" id="2755281"/>
    <lineage>
        <taxon>Eukaryota</taxon>
        <taxon>Metazoa</taxon>
        <taxon>Ecdysozoa</taxon>
        <taxon>Arthropoda</taxon>
        <taxon>Hexapoda</taxon>
        <taxon>Insecta</taxon>
        <taxon>Pterygota</taxon>
        <taxon>Neoptera</taxon>
        <taxon>Endopterygota</taxon>
        <taxon>Coleoptera</taxon>
        <taxon>Polyphaga</taxon>
        <taxon>Cucujiformia</taxon>
        <taxon>Tenebrionidae</taxon>
        <taxon>Zophobas</taxon>
    </lineage>
</organism>
<comment type="caution">
    <text evidence="2">The sequence shown here is derived from an EMBL/GenBank/DDBJ whole genome shotgun (WGS) entry which is preliminary data.</text>
</comment>
<feature type="chain" id="PRO_5041371674" evidence="1">
    <location>
        <begin position="20"/>
        <end position="266"/>
    </location>
</feature>
<name>A0AA38MIE4_9CUCU</name>
<evidence type="ECO:0000256" key="1">
    <source>
        <dbReference type="SAM" id="SignalP"/>
    </source>
</evidence>
<protein>
    <submittedName>
        <fullName evidence="2">Uncharacterized protein</fullName>
    </submittedName>
</protein>
<proteinExistence type="predicted"/>
<dbReference type="AlphaFoldDB" id="A0AA38MIE4"/>
<feature type="signal peptide" evidence="1">
    <location>
        <begin position="1"/>
        <end position="19"/>
    </location>
</feature>
<accession>A0AA38MIE4</accession>
<keyword evidence="3" id="KW-1185">Reference proteome</keyword>
<keyword evidence="1" id="KW-0732">Signal</keyword>
<evidence type="ECO:0000313" key="3">
    <source>
        <dbReference type="Proteomes" id="UP001168821"/>
    </source>
</evidence>
<dbReference type="Proteomes" id="UP001168821">
    <property type="component" value="Unassembled WGS sequence"/>
</dbReference>
<dbReference type="EMBL" id="JALNTZ010000003">
    <property type="protein sequence ID" value="KAJ3657711.1"/>
    <property type="molecule type" value="Genomic_DNA"/>
</dbReference>
<gene>
    <name evidence="2" type="ORF">Zmor_009496</name>
</gene>